<comment type="function">
    <text evidence="12">The UvrABC repair system catalyzes the recognition and processing of DNA lesions. A damage recognition complex composed of 2 UvrA and 2 UvrB subunits scans DNA for abnormalities. Upon binding of the UvrA(2)B(2) complex to a putative damaged site, the DNA wraps around one UvrB monomer. DNA wrap is dependent on ATP binding by UvrB and probably causes local melting of the DNA helix, facilitating insertion of UvrB beta-hairpin between the DNA strands. Then UvrB probes one DNA strand for the presence of a lesion. If a lesion is found the UvrA subunits dissociate and the UvrB-DNA preincision complex is formed. This complex is subsequently bound by UvrC and the second UvrB is released. If no lesion is found, the DNA wraps around the other UvrB subunit that will check the other stand for damage.</text>
</comment>
<dbReference type="InterPro" id="IPR001650">
    <property type="entry name" value="Helicase_C-like"/>
</dbReference>
<comment type="similarity">
    <text evidence="2 12 13">Belongs to the UvrB family.</text>
</comment>
<dbReference type="GO" id="GO:0003677">
    <property type="term" value="F:DNA binding"/>
    <property type="evidence" value="ECO:0007669"/>
    <property type="project" value="UniProtKB-UniRule"/>
</dbReference>
<evidence type="ECO:0000259" key="14">
    <source>
        <dbReference type="PROSITE" id="PS50151"/>
    </source>
</evidence>
<keyword evidence="4 12" id="KW-0547">Nucleotide-binding</keyword>
<keyword evidence="12 13" id="KW-0742">SOS response</keyword>
<feature type="domain" description="Helicase ATP-binding" evidence="15">
    <location>
        <begin position="23"/>
        <end position="158"/>
    </location>
</feature>
<feature type="domain" description="Helicase C-terminal" evidence="16">
    <location>
        <begin position="427"/>
        <end position="589"/>
    </location>
</feature>
<dbReference type="PROSITE" id="PS51192">
    <property type="entry name" value="HELICASE_ATP_BIND_1"/>
    <property type="match status" value="1"/>
</dbReference>
<dbReference type="Proteomes" id="UP000289841">
    <property type="component" value="Chromosome"/>
</dbReference>
<dbReference type="InterPro" id="IPR004807">
    <property type="entry name" value="UvrB"/>
</dbReference>
<keyword evidence="5 12" id="KW-0227">DNA damage</keyword>
<dbReference type="STRING" id="1278311.GCA_000428705_00370"/>
<evidence type="ECO:0000256" key="13">
    <source>
        <dbReference type="RuleBase" id="RU003587"/>
    </source>
</evidence>
<protein>
    <recommendedName>
        <fullName evidence="11 12">UvrABC system protein B</fullName>
        <shortName evidence="12">Protein UvrB</shortName>
    </recommendedName>
    <alternativeName>
        <fullName evidence="12">Excinuclease ABC subunit B</fullName>
    </alternativeName>
</protein>
<dbReference type="GO" id="GO:0016887">
    <property type="term" value="F:ATP hydrolysis activity"/>
    <property type="evidence" value="ECO:0007669"/>
    <property type="project" value="InterPro"/>
</dbReference>
<evidence type="ECO:0000256" key="8">
    <source>
        <dbReference type="ARBA" id="ARBA00022881"/>
    </source>
</evidence>
<accession>A0A449BDY4</accession>
<reference evidence="17 18" key="1">
    <citation type="submission" date="2019-01" db="EMBL/GenBank/DDBJ databases">
        <authorList>
            <consortium name="Pathogen Informatics"/>
        </authorList>
    </citation>
    <scope>NUCLEOTIDE SEQUENCE [LARGE SCALE GENOMIC DNA]</scope>
    <source>
        <strain evidence="17 18">NCTC10138</strain>
    </source>
</reference>
<dbReference type="HAMAP" id="MF_00204">
    <property type="entry name" value="UvrB"/>
    <property type="match status" value="1"/>
</dbReference>
<keyword evidence="3 12" id="KW-0963">Cytoplasm</keyword>
<dbReference type="PANTHER" id="PTHR24029">
    <property type="entry name" value="UVRABC SYSTEM PROTEIN B"/>
    <property type="match status" value="1"/>
</dbReference>
<dbReference type="OrthoDB" id="9806651at2"/>
<dbReference type="Pfam" id="PF00271">
    <property type="entry name" value="Helicase_C"/>
    <property type="match status" value="1"/>
</dbReference>
<dbReference type="InterPro" id="IPR036876">
    <property type="entry name" value="UVR_dom_sf"/>
</dbReference>
<feature type="binding site" evidence="12">
    <location>
        <begin position="36"/>
        <end position="43"/>
    </location>
    <ligand>
        <name>ATP</name>
        <dbReference type="ChEBI" id="CHEBI:30616"/>
    </ligand>
</feature>
<dbReference type="GO" id="GO:0005737">
    <property type="term" value="C:cytoplasm"/>
    <property type="evidence" value="ECO:0007669"/>
    <property type="project" value="UniProtKB-SubCell"/>
</dbReference>
<dbReference type="KEGG" id="aaxa:NCTC10138_01021"/>
<gene>
    <name evidence="17" type="primary">uvrB_2</name>
    <name evidence="12" type="synonym">uvrB</name>
    <name evidence="17" type="ORF">NCTC10138_01021</name>
</gene>
<dbReference type="SMART" id="SM00487">
    <property type="entry name" value="DEXDc"/>
    <property type="match status" value="1"/>
</dbReference>
<evidence type="ECO:0000256" key="9">
    <source>
        <dbReference type="ARBA" id="ARBA00023204"/>
    </source>
</evidence>
<evidence type="ECO:0000256" key="4">
    <source>
        <dbReference type="ARBA" id="ARBA00022741"/>
    </source>
</evidence>
<evidence type="ECO:0000256" key="10">
    <source>
        <dbReference type="ARBA" id="ARBA00026033"/>
    </source>
</evidence>
<organism evidence="17 18">
    <name type="scientific">Haploplasma axanthum</name>
    <name type="common">Acholeplasma axanthum</name>
    <dbReference type="NCBI Taxonomy" id="29552"/>
    <lineage>
        <taxon>Bacteria</taxon>
        <taxon>Bacillati</taxon>
        <taxon>Mycoplasmatota</taxon>
        <taxon>Mollicutes</taxon>
        <taxon>Acholeplasmatales</taxon>
        <taxon>Acholeplasmataceae</taxon>
        <taxon>Haploplasma</taxon>
    </lineage>
</organism>
<dbReference type="Pfam" id="PF17757">
    <property type="entry name" value="UvrB_inter"/>
    <property type="match status" value="1"/>
</dbReference>
<dbReference type="CDD" id="cd18790">
    <property type="entry name" value="SF2_C_UvrB"/>
    <property type="match status" value="1"/>
</dbReference>
<dbReference type="InterPro" id="IPR001943">
    <property type="entry name" value="UVR_dom"/>
</dbReference>
<proteinExistence type="inferred from homology"/>
<evidence type="ECO:0000259" key="16">
    <source>
        <dbReference type="PROSITE" id="PS51194"/>
    </source>
</evidence>
<dbReference type="InterPro" id="IPR041471">
    <property type="entry name" value="UvrB_inter"/>
</dbReference>
<dbReference type="InterPro" id="IPR014001">
    <property type="entry name" value="Helicase_ATP-bd"/>
</dbReference>
<dbReference type="PROSITE" id="PS50151">
    <property type="entry name" value="UVR"/>
    <property type="match status" value="1"/>
</dbReference>
<dbReference type="Pfam" id="PF04851">
    <property type="entry name" value="ResIII"/>
    <property type="match status" value="1"/>
</dbReference>
<evidence type="ECO:0000313" key="18">
    <source>
        <dbReference type="Proteomes" id="UP000289841"/>
    </source>
</evidence>
<evidence type="ECO:0000256" key="3">
    <source>
        <dbReference type="ARBA" id="ARBA00022490"/>
    </source>
</evidence>
<dbReference type="EMBL" id="LR215048">
    <property type="protein sequence ID" value="VEU80642.1"/>
    <property type="molecule type" value="Genomic_DNA"/>
</dbReference>
<dbReference type="GO" id="GO:0009381">
    <property type="term" value="F:excinuclease ABC activity"/>
    <property type="evidence" value="ECO:0007669"/>
    <property type="project" value="UniProtKB-UniRule"/>
</dbReference>
<dbReference type="InterPro" id="IPR027417">
    <property type="entry name" value="P-loop_NTPase"/>
</dbReference>
<dbReference type="NCBIfam" id="TIGR00631">
    <property type="entry name" value="uvrb"/>
    <property type="match status" value="1"/>
</dbReference>
<keyword evidence="18" id="KW-1185">Reference proteome</keyword>
<dbReference type="GO" id="GO:0009380">
    <property type="term" value="C:excinuclease repair complex"/>
    <property type="evidence" value="ECO:0007669"/>
    <property type="project" value="InterPro"/>
</dbReference>
<dbReference type="GO" id="GO:0009432">
    <property type="term" value="P:SOS response"/>
    <property type="evidence" value="ECO:0007669"/>
    <property type="project" value="UniProtKB-UniRule"/>
</dbReference>
<keyword evidence="8 12" id="KW-0267">Excision nuclease</keyword>
<dbReference type="Pfam" id="PF12344">
    <property type="entry name" value="UvrB"/>
    <property type="match status" value="1"/>
</dbReference>
<name>A0A449BDY4_HAPAX</name>
<dbReference type="GO" id="GO:0005524">
    <property type="term" value="F:ATP binding"/>
    <property type="evidence" value="ECO:0007669"/>
    <property type="project" value="UniProtKB-UniRule"/>
</dbReference>
<evidence type="ECO:0000256" key="7">
    <source>
        <dbReference type="ARBA" id="ARBA00022840"/>
    </source>
</evidence>
<sequence length="652" mass="75312">MFKLVSPYKPSGDQPQAIEKLTKNFNDGLKEQILLGATGTGKTFTIANIIEKMGKKTLVLAHNKTLAGQLYGELKEMFPDNRVEYFISYYDYYQPEAYVVSSDTYIEKDSSINDEIDELRHSATASLLQRDDVIVVASVSCIYGIGDPDDYKNSVIFVRVGDDYGRNYFINKLVELTYVRNDIDFQRGTFRVRGDIVEVIPVNERSEGVRVSFFGDEIETIAKFDVLTGKTIEQVTFVSIYPATHFMTNPDKIKETIRRIREELEERVKYFRSNDKLLEAQRIEMRTKYDLEMLEEIGTCSGVENYSRHLSLRGEGETPATLIDFFGDDYLLIIDESHVTVPQVRGMYFGDRSRKENLVNYGFRLPSALDNRPLQFDEFEKKKSNVIYLSATPGPYELEKHLPVVEQIIRPTYLLDPEIEIRPSSNQMDDLYFEIKKRAENNERVLVTTLTIRMSEELTSYFKQLGLKVAYLHSEIKSLERIAILRDLRLGKYDCLIGINLLREGLDLPEVSLVAILDADKQGFLRSERSLIQTIGRAARNQNGHVIMYADTISSAMEYAINETNRRRKIQTEYNEKNHTKPITVSKTIKDNISIKEEIIEKYTEDKKVKLTKKEKAFMIDDLEKQMRDAAKNLDFEKAAELRDLIFELRSE</sequence>
<dbReference type="Gene3D" id="4.10.860.10">
    <property type="entry name" value="UVR domain"/>
    <property type="match status" value="1"/>
</dbReference>
<dbReference type="CDD" id="cd17916">
    <property type="entry name" value="DEXHc_UvrB"/>
    <property type="match status" value="1"/>
</dbReference>
<dbReference type="AlphaFoldDB" id="A0A449BDY4"/>
<evidence type="ECO:0000256" key="12">
    <source>
        <dbReference type="HAMAP-Rule" id="MF_00204"/>
    </source>
</evidence>
<dbReference type="InterPro" id="IPR006935">
    <property type="entry name" value="Helicase/UvrB_N"/>
</dbReference>
<dbReference type="PROSITE" id="PS51194">
    <property type="entry name" value="HELICASE_CTER"/>
    <property type="match status" value="1"/>
</dbReference>
<dbReference type="NCBIfam" id="NF003673">
    <property type="entry name" value="PRK05298.1"/>
    <property type="match status" value="1"/>
</dbReference>
<evidence type="ECO:0000259" key="15">
    <source>
        <dbReference type="PROSITE" id="PS51192"/>
    </source>
</evidence>
<evidence type="ECO:0000256" key="5">
    <source>
        <dbReference type="ARBA" id="ARBA00022763"/>
    </source>
</evidence>
<dbReference type="GO" id="GO:0006289">
    <property type="term" value="P:nucleotide-excision repair"/>
    <property type="evidence" value="ECO:0007669"/>
    <property type="project" value="UniProtKB-UniRule"/>
</dbReference>
<dbReference type="Gene3D" id="3.40.50.300">
    <property type="entry name" value="P-loop containing nucleotide triphosphate hydrolases"/>
    <property type="match status" value="3"/>
</dbReference>
<evidence type="ECO:0000256" key="11">
    <source>
        <dbReference type="ARBA" id="ARBA00029504"/>
    </source>
</evidence>
<keyword evidence="9 12" id="KW-0234">DNA repair</keyword>
<feature type="short sequence motif" description="Beta-hairpin" evidence="12">
    <location>
        <begin position="89"/>
        <end position="112"/>
    </location>
</feature>
<dbReference type="SMART" id="SM00490">
    <property type="entry name" value="HELICc"/>
    <property type="match status" value="1"/>
</dbReference>
<comment type="domain">
    <text evidence="12">The beta-hairpin motif is involved in DNA binding.</text>
</comment>
<comment type="subcellular location">
    <subcellularLocation>
        <location evidence="1 12 13">Cytoplasm</location>
    </subcellularLocation>
</comment>
<dbReference type="SUPFAM" id="SSF52540">
    <property type="entry name" value="P-loop containing nucleoside triphosphate hydrolases"/>
    <property type="match status" value="2"/>
</dbReference>
<dbReference type="RefSeq" id="WP_026390067.1">
    <property type="nucleotide sequence ID" value="NZ_LR215048.1"/>
</dbReference>
<keyword evidence="7 12" id="KW-0067">ATP-binding</keyword>
<dbReference type="InterPro" id="IPR024759">
    <property type="entry name" value="UvrB_YAD/RRR_dom"/>
</dbReference>
<dbReference type="PANTHER" id="PTHR24029:SF0">
    <property type="entry name" value="UVRABC SYSTEM PROTEIN B"/>
    <property type="match status" value="1"/>
</dbReference>
<evidence type="ECO:0000313" key="17">
    <source>
        <dbReference type="EMBL" id="VEU80642.1"/>
    </source>
</evidence>
<evidence type="ECO:0000256" key="2">
    <source>
        <dbReference type="ARBA" id="ARBA00008533"/>
    </source>
</evidence>
<feature type="domain" description="UVR" evidence="14">
    <location>
        <begin position="617"/>
        <end position="652"/>
    </location>
</feature>
<dbReference type="SUPFAM" id="SSF46600">
    <property type="entry name" value="C-terminal UvrC-binding domain of UvrB"/>
    <property type="match status" value="1"/>
</dbReference>
<dbReference type="Pfam" id="PF02151">
    <property type="entry name" value="UVR"/>
    <property type="match status" value="1"/>
</dbReference>
<keyword evidence="6 12" id="KW-0228">DNA excision</keyword>
<evidence type="ECO:0000256" key="1">
    <source>
        <dbReference type="ARBA" id="ARBA00004496"/>
    </source>
</evidence>
<evidence type="ECO:0000256" key="6">
    <source>
        <dbReference type="ARBA" id="ARBA00022769"/>
    </source>
</evidence>
<comment type="subunit">
    <text evidence="10 12 13">Forms a heterotetramer with UvrA during the search for lesions. Interacts with UvrC in an incision complex.</text>
</comment>